<organism evidence="2 3">
    <name type="scientific">Trypanosoma conorhini</name>
    <dbReference type="NCBI Taxonomy" id="83891"/>
    <lineage>
        <taxon>Eukaryota</taxon>
        <taxon>Discoba</taxon>
        <taxon>Euglenozoa</taxon>
        <taxon>Kinetoplastea</taxon>
        <taxon>Metakinetoplastina</taxon>
        <taxon>Trypanosomatida</taxon>
        <taxon>Trypanosomatidae</taxon>
        <taxon>Trypanosoma</taxon>
    </lineage>
</organism>
<evidence type="ECO:0000313" key="3">
    <source>
        <dbReference type="Proteomes" id="UP000284403"/>
    </source>
</evidence>
<reference evidence="2 3" key="1">
    <citation type="journal article" date="2018" name="BMC Genomics">
        <title>Genomic comparison of Trypanosoma conorhini and Trypanosoma rangeli to Trypanosoma cruzi strains of high and low virulence.</title>
        <authorList>
            <person name="Bradwell K.R."/>
            <person name="Koparde V.N."/>
            <person name="Matveyev A.V."/>
            <person name="Serrano M.G."/>
            <person name="Alves J.M."/>
            <person name="Parikh H."/>
            <person name="Huang B."/>
            <person name="Lee V."/>
            <person name="Espinosa-Alvarez O."/>
            <person name="Ortiz P.A."/>
            <person name="Costa-Martins A.G."/>
            <person name="Teixeira M.M."/>
            <person name="Buck G.A."/>
        </authorList>
    </citation>
    <scope>NUCLEOTIDE SEQUENCE [LARGE SCALE GENOMIC DNA]</scope>
    <source>
        <strain evidence="2 3">025E</strain>
    </source>
</reference>
<comment type="caution">
    <text evidence="2">The sequence shown here is derived from an EMBL/GenBank/DDBJ whole genome shotgun (WGS) entry which is preliminary data.</text>
</comment>
<dbReference type="AlphaFoldDB" id="A0A3R7LXL5"/>
<dbReference type="RefSeq" id="XP_029225222.1">
    <property type="nucleotide sequence ID" value="XM_029374653.1"/>
</dbReference>
<protein>
    <submittedName>
        <fullName evidence="2">Uncharacterized protein</fullName>
    </submittedName>
</protein>
<evidence type="ECO:0000313" key="2">
    <source>
        <dbReference type="EMBL" id="RNF05318.1"/>
    </source>
</evidence>
<sequence>MGAVLTKNPTNSLKNVGKKPLSPAQPRQLPRQLPRTAVNGDTTPQPVRAPTAGNGAAKTLDKPAANAEVPVRNKSPTISCIAVPERWDSIDFLPLYSQLLSRASSPLFRASAANSKANKSFVDCYDTENDRSNNNRSRGHRRASGRHSFSSRRMSREDSGKRGERRKSKDSSSSDVVIVKRIPSQFLSIAMQSTSVPQRDFPSDTVVAEVDASVGVRKEEAFGGSRYKSFSIRDHASSFLLAASLPGNARTTFAHGTSSLKLGQIGSVSLQEKRNFILEWINGVEKYRKMRGQKEE</sequence>
<keyword evidence="3" id="KW-1185">Reference proteome</keyword>
<feature type="compositionally biased region" description="Basic and acidic residues" evidence="1">
    <location>
        <begin position="154"/>
        <end position="172"/>
    </location>
</feature>
<feature type="region of interest" description="Disordered" evidence="1">
    <location>
        <begin position="1"/>
        <end position="68"/>
    </location>
</feature>
<accession>A0A3R7LXL5</accession>
<evidence type="ECO:0000256" key="1">
    <source>
        <dbReference type="SAM" id="MobiDB-lite"/>
    </source>
</evidence>
<feature type="region of interest" description="Disordered" evidence="1">
    <location>
        <begin position="125"/>
        <end position="175"/>
    </location>
</feature>
<gene>
    <name evidence="2" type="ORF">Tco025E_07794</name>
</gene>
<dbReference type="GeneID" id="40321405"/>
<dbReference type="Proteomes" id="UP000284403">
    <property type="component" value="Unassembled WGS sequence"/>
</dbReference>
<proteinExistence type="predicted"/>
<dbReference type="EMBL" id="MKKU01000641">
    <property type="protein sequence ID" value="RNF05318.1"/>
    <property type="molecule type" value="Genomic_DNA"/>
</dbReference>
<name>A0A3R7LXL5_9TRYP</name>
<feature type="compositionally biased region" description="Low complexity" evidence="1">
    <location>
        <begin position="20"/>
        <end position="35"/>
    </location>
</feature>